<dbReference type="Proteomes" id="UP001605036">
    <property type="component" value="Unassembled WGS sequence"/>
</dbReference>
<dbReference type="InterPro" id="IPR044552">
    <property type="entry name" value="GLIP1-5/GLL25"/>
</dbReference>
<organism evidence="4 5">
    <name type="scientific">Riccia fluitans</name>
    <dbReference type="NCBI Taxonomy" id="41844"/>
    <lineage>
        <taxon>Eukaryota</taxon>
        <taxon>Viridiplantae</taxon>
        <taxon>Streptophyta</taxon>
        <taxon>Embryophyta</taxon>
        <taxon>Marchantiophyta</taxon>
        <taxon>Marchantiopsida</taxon>
        <taxon>Marchantiidae</taxon>
        <taxon>Marchantiales</taxon>
        <taxon>Ricciaceae</taxon>
        <taxon>Riccia</taxon>
    </lineage>
</organism>
<dbReference type="PANTHER" id="PTHR45966">
    <property type="entry name" value="GDSL-LIKE LIPASE/ACYLHYDROLASE"/>
    <property type="match status" value="1"/>
</dbReference>
<feature type="signal peptide" evidence="3">
    <location>
        <begin position="1"/>
        <end position="26"/>
    </location>
</feature>
<dbReference type="InterPro" id="IPR001087">
    <property type="entry name" value="GDSL"/>
</dbReference>
<dbReference type="AlphaFoldDB" id="A0ABD1ZG84"/>
<sequence length="393" mass="42032">MMKTAVSVTLYIAALTALLVAPGAEASAAGGRSRRLLGNPDNFLGNAKKIDAIFVFGDSVVDAGNNNFYPNAAFKSNIIPYGKTYFNKPTGRFCDGRLWVDRLAQYLGLPLMKAYLDPSTKDYTQGVDFASAGSGFVPSIKATLHAVLGGDVANIDQQLQWFSQVKASLVSSVGTQKTDKLLRRSLFIVSAGGNDISWGYALNPFLRQQYTADQFSSIIIEAIYNTTLTLFNQGAKKIVLSAIGPIGCLPGNVAGNNGTCVETINDLAKLFNSKLPALLARVNANCEGAQVVYVDHFNVFEGFIKNGASHGFTKGSHACCGTGDYNGQLGGCGAVDGNGTALYNLCSKAELDQYVFWDYAHPTEKTYGILADLFIHGTGVVKPYNISSLCDRD</sequence>
<dbReference type="CDD" id="cd01837">
    <property type="entry name" value="SGNH_plant_lipase_like"/>
    <property type="match status" value="1"/>
</dbReference>
<dbReference type="InterPro" id="IPR008265">
    <property type="entry name" value="Lipase_GDSL_AS"/>
</dbReference>
<evidence type="ECO:0000256" key="2">
    <source>
        <dbReference type="ARBA" id="ARBA00022729"/>
    </source>
</evidence>
<protein>
    <recommendedName>
        <fullName evidence="6">GDSL esterase/lipase</fullName>
    </recommendedName>
</protein>
<comment type="similarity">
    <text evidence="1">Belongs to the 'GDSL' lipolytic enzyme family.</text>
</comment>
<dbReference type="Pfam" id="PF00657">
    <property type="entry name" value="Lipase_GDSL"/>
    <property type="match status" value="1"/>
</dbReference>
<keyword evidence="5" id="KW-1185">Reference proteome</keyword>
<comment type="caution">
    <text evidence="4">The sequence shown here is derived from an EMBL/GenBank/DDBJ whole genome shotgun (WGS) entry which is preliminary data.</text>
</comment>
<evidence type="ECO:0000313" key="5">
    <source>
        <dbReference type="Proteomes" id="UP001605036"/>
    </source>
</evidence>
<feature type="chain" id="PRO_5044864456" description="GDSL esterase/lipase" evidence="3">
    <location>
        <begin position="27"/>
        <end position="393"/>
    </location>
</feature>
<dbReference type="EMBL" id="JBHFFA010000002">
    <property type="protein sequence ID" value="KAL2645392.1"/>
    <property type="molecule type" value="Genomic_DNA"/>
</dbReference>
<dbReference type="PANTHER" id="PTHR45966:SF37">
    <property type="entry name" value="GDSL ESTERASE_LIPASE"/>
    <property type="match status" value="1"/>
</dbReference>
<accession>A0ABD1ZG84</accession>
<keyword evidence="2 3" id="KW-0732">Signal</keyword>
<evidence type="ECO:0000256" key="1">
    <source>
        <dbReference type="ARBA" id="ARBA00008668"/>
    </source>
</evidence>
<evidence type="ECO:0000256" key="3">
    <source>
        <dbReference type="SAM" id="SignalP"/>
    </source>
</evidence>
<dbReference type="Gene3D" id="3.40.50.1110">
    <property type="entry name" value="SGNH hydrolase"/>
    <property type="match status" value="1"/>
</dbReference>
<dbReference type="InterPro" id="IPR036514">
    <property type="entry name" value="SGNH_hydro_sf"/>
</dbReference>
<gene>
    <name evidence="4" type="ORF">R1flu_012979</name>
</gene>
<dbReference type="InterPro" id="IPR035669">
    <property type="entry name" value="SGNH_plant_lipase-like"/>
</dbReference>
<proteinExistence type="inferred from homology"/>
<dbReference type="SUPFAM" id="SSF52266">
    <property type="entry name" value="SGNH hydrolase"/>
    <property type="match status" value="1"/>
</dbReference>
<evidence type="ECO:0008006" key="6">
    <source>
        <dbReference type="Google" id="ProtNLM"/>
    </source>
</evidence>
<name>A0ABD1ZG84_9MARC</name>
<evidence type="ECO:0000313" key="4">
    <source>
        <dbReference type="EMBL" id="KAL2645392.1"/>
    </source>
</evidence>
<reference evidence="4 5" key="1">
    <citation type="submission" date="2024-09" db="EMBL/GenBank/DDBJ databases">
        <title>Chromosome-scale assembly of Riccia fluitans.</title>
        <authorList>
            <person name="Paukszto L."/>
            <person name="Sawicki J."/>
            <person name="Karawczyk K."/>
            <person name="Piernik-Szablinska J."/>
            <person name="Szczecinska M."/>
            <person name="Mazdziarz M."/>
        </authorList>
    </citation>
    <scope>NUCLEOTIDE SEQUENCE [LARGE SCALE GENOMIC DNA]</scope>
    <source>
        <strain evidence="4">Rf_01</strain>
        <tissue evidence="4">Aerial parts of the thallus</tissue>
    </source>
</reference>
<dbReference type="PROSITE" id="PS01098">
    <property type="entry name" value="LIPASE_GDSL_SER"/>
    <property type="match status" value="1"/>
</dbReference>